<dbReference type="PANTHER" id="PTHR47891:SF2">
    <property type="entry name" value="MAGNESIUM AND COBALT TRANSPORTER"/>
    <property type="match status" value="1"/>
</dbReference>
<reference evidence="8" key="1">
    <citation type="journal article" date="2019" name="Int. J. Syst. Evol. Microbiol.">
        <title>The Global Catalogue of Microorganisms (GCM) 10K type strain sequencing project: providing services to taxonomists for standard genome sequencing and annotation.</title>
        <authorList>
            <consortium name="The Broad Institute Genomics Platform"/>
            <consortium name="The Broad Institute Genome Sequencing Center for Infectious Disease"/>
            <person name="Wu L."/>
            <person name="Ma J."/>
        </authorList>
    </citation>
    <scope>NUCLEOTIDE SEQUENCE [LARGE SCALE GENOMIC DNA]</scope>
    <source>
        <strain evidence="8">KCTC 42143</strain>
    </source>
</reference>
<feature type="transmembrane region" description="Helical" evidence="6">
    <location>
        <begin position="261"/>
        <end position="281"/>
    </location>
</feature>
<comment type="subcellular location">
    <subcellularLocation>
        <location evidence="1">Membrane</location>
        <topology evidence="1">Multi-pass membrane protein</topology>
    </subcellularLocation>
</comment>
<dbReference type="InterPro" id="IPR047199">
    <property type="entry name" value="CorA-like"/>
</dbReference>
<dbReference type="CDD" id="cd12827">
    <property type="entry name" value="EcCorA_ZntB-like_u2"/>
    <property type="match status" value="1"/>
</dbReference>
<dbReference type="InterPro" id="IPR045861">
    <property type="entry name" value="CorA_cytoplasmic_dom"/>
</dbReference>
<comment type="caution">
    <text evidence="7">The sequence shown here is derived from an EMBL/GenBank/DDBJ whole genome shotgun (WGS) entry which is preliminary data.</text>
</comment>
<dbReference type="Gene3D" id="1.20.58.340">
    <property type="entry name" value="Magnesium transport protein CorA, transmembrane region"/>
    <property type="match status" value="2"/>
</dbReference>
<name>A0ABW4NQ06_9LACT</name>
<keyword evidence="3 6" id="KW-0812">Transmembrane</keyword>
<feature type="transmembrane region" description="Helical" evidence="6">
    <location>
        <begin position="293"/>
        <end position="312"/>
    </location>
</feature>
<dbReference type="Pfam" id="PF01544">
    <property type="entry name" value="CorA"/>
    <property type="match status" value="1"/>
</dbReference>
<evidence type="ECO:0000256" key="6">
    <source>
        <dbReference type="SAM" id="Phobius"/>
    </source>
</evidence>
<evidence type="ECO:0000256" key="3">
    <source>
        <dbReference type="ARBA" id="ARBA00022692"/>
    </source>
</evidence>
<keyword evidence="8" id="KW-1185">Reference proteome</keyword>
<dbReference type="Proteomes" id="UP001597285">
    <property type="component" value="Unassembled WGS sequence"/>
</dbReference>
<dbReference type="SUPFAM" id="SSF143865">
    <property type="entry name" value="CorA soluble domain-like"/>
    <property type="match status" value="1"/>
</dbReference>
<evidence type="ECO:0000313" key="8">
    <source>
        <dbReference type="Proteomes" id="UP001597285"/>
    </source>
</evidence>
<evidence type="ECO:0000256" key="2">
    <source>
        <dbReference type="ARBA" id="ARBA00009765"/>
    </source>
</evidence>
<keyword evidence="5 6" id="KW-0472">Membrane</keyword>
<evidence type="ECO:0000256" key="1">
    <source>
        <dbReference type="ARBA" id="ARBA00004141"/>
    </source>
</evidence>
<dbReference type="EMBL" id="JBHUFF010000018">
    <property type="protein sequence ID" value="MFD1800199.1"/>
    <property type="molecule type" value="Genomic_DNA"/>
</dbReference>
<evidence type="ECO:0000256" key="4">
    <source>
        <dbReference type="ARBA" id="ARBA00022989"/>
    </source>
</evidence>
<dbReference type="PANTHER" id="PTHR47891">
    <property type="entry name" value="TRANSPORTER-RELATED"/>
    <property type="match status" value="1"/>
</dbReference>
<keyword evidence="4 6" id="KW-1133">Transmembrane helix</keyword>
<evidence type="ECO:0000256" key="5">
    <source>
        <dbReference type="ARBA" id="ARBA00023136"/>
    </source>
</evidence>
<dbReference type="InterPro" id="IPR045863">
    <property type="entry name" value="CorA_TM1_TM2"/>
</dbReference>
<dbReference type="Gene3D" id="3.30.460.20">
    <property type="entry name" value="CorA soluble domain-like"/>
    <property type="match status" value="1"/>
</dbReference>
<organism evidence="7 8">
    <name type="scientific">Carnobacterium antarcticum</name>
    <dbReference type="NCBI Taxonomy" id="2126436"/>
    <lineage>
        <taxon>Bacteria</taxon>
        <taxon>Bacillati</taxon>
        <taxon>Bacillota</taxon>
        <taxon>Bacilli</taxon>
        <taxon>Lactobacillales</taxon>
        <taxon>Carnobacteriaceae</taxon>
        <taxon>Carnobacterium</taxon>
    </lineage>
</organism>
<accession>A0ABW4NQ06</accession>
<dbReference type="SUPFAM" id="SSF144083">
    <property type="entry name" value="Magnesium transport protein CorA, transmembrane region"/>
    <property type="match status" value="1"/>
</dbReference>
<gene>
    <name evidence="7" type="ORF">ACFSBK_10120</name>
</gene>
<evidence type="ECO:0000313" key="7">
    <source>
        <dbReference type="EMBL" id="MFD1800199.1"/>
    </source>
</evidence>
<dbReference type="InterPro" id="IPR002523">
    <property type="entry name" value="MgTranspt_CorA/ZnTranspt_ZntB"/>
</dbReference>
<proteinExistence type="inferred from homology"/>
<sequence length="318" mass="36541">MYQSYHTDADGNMVVAEKGQITDWLHVSKPTAEEIDYLAEHFNFPKDYLTSIQDPDEVPRQEKLGLNPAEDPNLIIFNYPCKVTNTLGYDEYITIPFGIILTENTIITAAEDLPFFMEKIIRNETDYPVDTKKPAQFALEIAWQISFNYISCLKEIIKKTEAMEQQLTITTKNEQLFALMSLQKSLVYFNTSIHASHPIFNDLKEIELFTQHTENRNLLHDVIVENRQAEVMIEETDQLLTQMSAVFSSVVSNNLNNIMKFLTSVTIVLTIPTIIGGLWGMNVNLPIDKTPGAFWIMILIIILISILTTWFLKKNDYF</sequence>
<dbReference type="RefSeq" id="WP_058920119.1">
    <property type="nucleotide sequence ID" value="NZ_JBHSQC010000006.1"/>
</dbReference>
<protein>
    <submittedName>
        <fullName evidence="7">Magnesium transporter CorA family protein</fullName>
    </submittedName>
</protein>
<comment type="similarity">
    <text evidence="2">Belongs to the CorA metal ion transporter (MIT) (TC 1.A.35) family.</text>
</comment>